<organism evidence="2 3">
    <name type="scientific">Zingiber officinale</name>
    <name type="common">Ginger</name>
    <name type="synonym">Amomum zingiber</name>
    <dbReference type="NCBI Taxonomy" id="94328"/>
    <lineage>
        <taxon>Eukaryota</taxon>
        <taxon>Viridiplantae</taxon>
        <taxon>Streptophyta</taxon>
        <taxon>Embryophyta</taxon>
        <taxon>Tracheophyta</taxon>
        <taxon>Spermatophyta</taxon>
        <taxon>Magnoliopsida</taxon>
        <taxon>Liliopsida</taxon>
        <taxon>Zingiberales</taxon>
        <taxon>Zingiberaceae</taxon>
        <taxon>Zingiber</taxon>
    </lineage>
</organism>
<dbReference type="InterPro" id="IPR045883">
    <property type="entry name" value="At4g13530-like"/>
</dbReference>
<dbReference type="EMBL" id="JACMSC010000017">
    <property type="protein sequence ID" value="KAG6478994.1"/>
    <property type="molecule type" value="Genomic_DNA"/>
</dbReference>
<gene>
    <name evidence="2" type="ORF">ZIOFF_062444</name>
</gene>
<evidence type="ECO:0000313" key="3">
    <source>
        <dbReference type="Proteomes" id="UP000734854"/>
    </source>
</evidence>
<name>A0A8J5KFD0_ZINOF</name>
<protein>
    <recommendedName>
        <fullName evidence="1">DUF6821 domain-containing protein</fullName>
    </recommendedName>
</protein>
<evidence type="ECO:0000313" key="2">
    <source>
        <dbReference type="EMBL" id="KAG6478994.1"/>
    </source>
</evidence>
<evidence type="ECO:0000259" key="1">
    <source>
        <dbReference type="Pfam" id="PF20705"/>
    </source>
</evidence>
<feature type="domain" description="DUF6821" evidence="1">
    <location>
        <begin position="23"/>
        <end position="63"/>
    </location>
</feature>
<dbReference type="InterPro" id="IPR049224">
    <property type="entry name" value="DUF6821"/>
</dbReference>
<dbReference type="Pfam" id="PF20705">
    <property type="entry name" value="DUF6821"/>
    <property type="match status" value="1"/>
</dbReference>
<reference evidence="2 3" key="1">
    <citation type="submission" date="2020-08" db="EMBL/GenBank/DDBJ databases">
        <title>Plant Genome Project.</title>
        <authorList>
            <person name="Zhang R.-G."/>
        </authorList>
    </citation>
    <scope>NUCLEOTIDE SEQUENCE [LARGE SCALE GENOMIC DNA]</scope>
    <source>
        <tissue evidence="2">Rhizome</tissue>
    </source>
</reference>
<keyword evidence="3" id="KW-1185">Reference proteome</keyword>
<dbReference type="AlphaFoldDB" id="A0A8J5KFD0"/>
<comment type="caution">
    <text evidence="2">The sequence shown here is derived from an EMBL/GenBank/DDBJ whole genome shotgun (WGS) entry which is preliminary data.</text>
</comment>
<dbReference type="PANTHER" id="PTHR33646">
    <property type="entry name" value="GB|AAF00631.1"/>
    <property type="match status" value="1"/>
</dbReference>
<sequence>MAAQFEIRQRNLKVARQILGNAIGMAPKDKKASQLKVHATRLNEAFSMIRRAPIIRPSLTSGGLTPWSVVSLQ</sequence>
<dbReference type="PANTHER" id="PTHR33646:SF6">
    <property type="entry name" value="TRANSMEMBRANE PROTEIN"/>
    <property type="match status" value="1"/>
</dbReference>
<dbReference type="Proteomes" id="UP000734854">
    <property type="component" value="Unassembled WGS sequence"/>
</dbReference>
<accession>A0A8J5KFD0</accession>
<proteinExistence type="predicted"/>